<dbReference type="STRING" id="470826.SAMN04488027_10124"/>
<gene>
    <name evidence="1" type="ORF">SAMN04488027_10124</name>
</gene>
<dbReference type="AlphaFoldDB" id="A0A1G7TS24"/>
<name>A0A1G7TS24_9FLAO</name>
<keyword evidence="2" id="KW-1185">Reference proteome</keyword>
<sequence>MKTLSLLNHSILNKVLKRSEFPACIVNVWFKEPNVKVLDTEPQFKLKDLHQNYSPSQSI</sequence>
<accession>A0A1G7TS24</accession>
<dbReference type="Proteomes" id="UP000199296">
    <property type="component" value="Unassembled WGS sequence"/>
</dbReference>
<organism evidence="1 2">
    <name type="scientific">Psychroflexus sediminis</name>
    <dbReference type="NCBI Taxonomy" id="470826"/>
    <lineage>
        <taxon>Bacteria</taxon>
        <taxon>Pseudomonadati</taxon>
        <taxon>Bacteroidota</taxon>
        <taxon>Flavobacteriia</taxon>
        <taxon>Flavobacteriales</taxon>
        <taxon>Flavobacteriaceae</taxon>
        <taxon>Psychroflexus</taxon>
    </lineage>
</organism>
<evidence type="ECO:0000313" key="2">
    <source>
        <dbReference type="Proteomes" id="UP000199296"/>
    </source>
</evidence>
<evidence type="ECO:0000313" key="1">
    <source>
        <dbReference type="EMBL" id="SDG38143.1"/>
    </source>
</evidence>
<reference evidence="1 2" key="1">
    <citation type="submission" date="2016-10" db="EMBL/GenBank/DDBJ databases">
        <authorList>
            <person name="de Groot N.N."/>
        </authorList>
    </citation>
    <scope>NUCLEOTIDE SEQUENCE [LARGE SCALE GENOMIC DNA]</scope>
    <source>
        <strain evidence="1 2">DSM 19803</strain>
    </source>
</reference>
<protein>
    <submittedName>
        <fullName evidence="1">Uncharacterized protein</fullName>
    </submittedName>
</protein>
<proteinExistence type="predicted"/>
<dbReference type="EMBL" id="FNCW01000001">
    <property type="protein sequence ID" value="SDG38143.1"/>
    <property type="molecule type" value="Genomic_DNA"/>
</dbReference>